<protein>
    <submittedName>
        <fullName evidence="1">Uncharacterized protein</fullName>
    </submittedName>
</protein>
<dbReference type="Proteomes" id="UP001176517">
    <property type="component" value="Unassembled WGS sequence"/>
</dbReference>
<comment type="caution">
    <text evidence="1">The sequence shown here is derived from an EMBL/GenBank/DDBJ whole genome shotgun (WGS) entry which is preliminary data.</text>
</comment>
<dbReference type="EMBL" id="JAPDMZ010000394">
    <property type="protein sequence ID" value="KAK0543160.1"/>
    <property type="molecule type" value="Genomic_DNA"/>
</dbReference>
<keyword evidence="2" id="KW-1185">Reference proteome</keyword>
<evidence type="ECO:0000313" key="2">
    <source>
        <dbReference type="Proteomes" id="UP001176517"/>
    </source>
</evidence>
<accession>A0AAN6GNI6</accession>
<gene>
    <name evidence="1" type="ORF">OC846_006510</name>
</gene>
<sequence length="222" mass="25176">MSTGNSRTIIVHQTRADLISLGNYNLGIGQEFQDARGQTHTNVLWKSHKLAPKITIEWNVKYALQWTKKLPHTNRAKVTYEGEEWFPCKLDGKVGYQLDKYGFWVENGVGTPGSVQVNDNAYGVGIHVVVGLYDVETESYLPVFIDTNDLLPNGSGTYTPTEITRLWYEVNATQGTFIAQDLYSYGQFITSKPNENTDQYVWEGKYDPRDGKWGGDIRDVRP</sequence>
<name>A0AAN6GNI6_9BASI</name>
<organism evidence="1 2">
    <name type="scientific">Tilletia horrida</name>
    <dbReference type="NCBI Taxonomy" id="155126"/>
    <lineage>
        <taxon>Eukaryota</taxon>
        <taxon>Fungi</taxon>
        <taxon>Dikarya</taxon>
        <taxon>Basidiomycota</taxon>
        <taxon>Ustilaginomycotina</taxon>
        <taxon>Exobasidiomycetes</taxon>
        <taxon>Tilletiales</taxon>
        <taxon>Tilletiaceae</taxon>
        <taxon>Tilletia</taxon>
    </lineage>
</organism>
<reference evidence="1" key="1">
    <citation type="journal article" date="2023" name="PhytoFront">
        <title>Draft Genome Resources of Seven Strains of Tilletia horrida, Causal Agent of Kernel Smut of Rice.</title>
        <authorList>
            <person name="Khanal S."/>
            <person name="Antony Babu S."/>
            <person name="Zhou X.G."/>
        </authorList>
    </citation>
    <scope>NUCLEOTIDE SEQUENCE</scope>
    <source>
        <strain evidence="1">TX6</strain>
    </source>
</reference>
<proteinExistence type="predicted"/>
<evidence type="ECO:0000313" key="1">
    <source>
        <dbReference type="EMBL" id="KAK0543160.1"/>
    </source>
</evidence>
<dbReference type="AlphaFoldDB" id="A0AAN6GNI6"/>